<organism evidence="7 8">
    <name type="scientific">Ornithinibacillus xuwenensis</name>
    <dbReference type="NCBI Taxonomy" id="3144668"/>
    <lineage>
        <taxon>Bacteria</taxon>
        <taxon>Bacillati</taxon>
        <taxon>Bacillota</taxon>
        <taxon>Bacilli</taxon>
        <taxon>Bacillales</taxon>
        <taxon>Bacillaceae</taxon>
        <taxon>Ornithinibacillus</taxon>
    </lineage>
</organism>
<dbReference type="SUPFAM" id="SSF52172">
    <property type="entry name" value="CheY-like"/>
    <property type="match status" value="1"/>
</dbReference>
<dbReference type="EMBL" id="JBDIML010000003">
    <property type="protein sequence ID" value="MEN2767908.1"/>
    <property type="molecule type" value="Genomic_DNA"/>
</dbReference>
<dbReference type="InterPro" id="IPR020449">
    <property type="entry name" value="Tscrpt_reg_AraC-type_HTH"/>
</dbReference>
<dbReference type="PROSITE" id="PS01124">
    <property type="entry name" value="HTH_ARAC_FAMILY_2"/>
    <property type="match status" value="1"/>
</dbReference>
<dbReference type="CDD" id="cd17536">
    <property type="entry name" value="REC_YesN-like"/>
    <property type="match status" value="1"/>
</dbReference>
<keyword evidence="2" id="KW-0238">DNA-binding</keyword>
<dbReference type="Pfam" id="PF00072">
    <property type="entry name" value="Response_reg"/>
    <property type="match status" value="1"/>
</dbReference>
<dbReference type="InterPro" id="IPR041522">
    <property type="entry name" value="CdaR_GGDEF"/>
</dbReference>
<keyword evidence="4" id="KW-0597">Phosphoprotein</keyword>
<dbReference type="PANTHER" id="PTHR43280">
    <property type="entry name" value="ARAC-FAMILY TRANSCRIPTIONAL REGULATOR"/>
    <property type="match status" value="1"/>
</dbReference>
<dbReference type="SMART" id="SM00448">
    <property type="entry name" value="REC"/>
    <property type="match status" value="1"/>
</dbReference>
<sequence>MIQLLIVDDEQIERDGMKAILHKSFPSLDIQEARNGRMAIEMAEQLKPELILMDIKMPGMNGLDALEQIIAISPTTKFVMVTAYDTFDYMRQAIKLGATDYLLKPSKANDIVETVGKVLKEIVMEQKSRVTNERQQIVFQQTMAVIETDVVTQLLFEHVHEVHFDMLVEILDINTNNEVFVMNIRMPAGAEHLYSTVKEKVRRIGFSLVGALYENQLPVVVFRNGEASFRSQAVKLAREVLSVKKLYDQAGWYIGIGNVYPTLAEVKKSYHEALIATMEKASLALYQFHSEVKFVEEASNEQKLKELKKEIRDHIRLGHWDKVRTEVMSVIQMLENKGTNAMQAQQRVLEVLWVVSSILGAIGMETNTPLYSFQTPDYRQLRAETGQLLDQMKELYINYYKRLEADNMEQIKQYIMAHSHEEISLDTLGTKMGLSPIYISKMFKEKLGINYIDFLTECRIEKAKNLMNDPNRSIKEIAIEVGYHEPNYFSKVFKKIVHVSPREYQNTIHGKRVSDG</sequence>
<evidence type="ECO:0000256" key="4">
    <source>
        <dbReference type="PROSITE-ProRule" id="PRU00169"/>
    </source>
</evidence>
<name>A0ABU9XI31_9BACI</name>
<dbReference type="InterPro" id="IPR001789">
    <property type="entry name" value="Sig_transdc_resp-reg_receiver"/>
</dbReference>
<evidence type="ECO:0000313" key="7">
    <source>
        <dbReference type="EMBL" id="MEN2767908.1"/>
    </source>
</evidence>
<dbReference type="InterPro" id="IPR018060">
    <property type="entry name" value="HTH_AraC"/>
</dbReference>
<evidence type="ECO:0000256" key="1">
    <source>
        <dbReference type="ARBA" id="ARBA00023015"/>
    </source>
</evidence>
<comment type="caution">
    <text evidence="7">The sequence shown here is derived from an EMBL/GenBank/DDBJ whole genome shotgun (WGS) entry which is preliminary data.</text>
</comment>
<keyword evidence="3" id="KW-0804">Transcription</keyword>
<evidence type="ECO:0000256" key="3">
    <source>
        <dbReference type="ARBA" id="ARBA00023163"/>
    </source>
</evidence>
<proteinExistence type="predicted"/>
<feature type="modified residue" description="4-aspartylphosphate" evidence="4">
    <location>
        <position position="54"/>
    </location>
</feature>
<keyword evidence="8" id="KW-1185">Reference proteome</keyword>
<dbReference type="SMART" id="SM00342">
    <property type="entry name" value="HTH_ARAC"/>
    <property type="match status" value="1"/>
</dbReference>
<dbReference type="PRINTS" id="PR00032">
    <property type="entry name" value="HTHARAC"/>
</dbReference>
<protein>
    <submittedName>
        <fullName evidence="7">Response regulator</fullName>
    </submittedName>
</protein>
<dbReference type="InterPro" id="IPR011006">
    <property type="entry name" value="CheY-like_superfamily"/>
</dbReference>
<dbReference type="PANTHER" id="PTHR43280:SF28">
    <property type="entry name" value="HTH-TYPE TRANSCRIPTIONAL ACTIVATOR RHAS"/>
    <property type="match status" value="1"/>
</dbReference>
<dbReference type="Pfam" id="PF12833">
    <property type="entry name" value="HTH_18"/>
    <property type="match status" value="1"/>
</dbReference>
<evidence type="ECO:0000313" key="8">
    <source>
        <dbReference type="Proteomes" id="UP001444625"/>
    </source>
</evidence>
<feature type="domain" description="HTH araC/xylS-type" evidence="5">
    <location>
        <begin position="409"/>
        <end position="507"/>
    </location>
</feature>
<dbReference type="PROSITE" id="PS50110">
    <property type="entry name" value="RESPONSE_REGULATORY"/>
    <property type="match status" value="1"/>
</dbReference>
<evidence type="ECO:0000256" key="2">
    <source>
        <dbReference type="ARBA" id="ARBA00023125"/>
    </source>
</evidence>
<accession>A0ABU9XI31</accession>
<dbReference type="RefSeq" id="WP_345825374.1">
    <property type="nucleotide sequence ID" value="NZ_JBDIML010000003.1"/>
</dbReference>
<feature type="domain" description="Response regulatory" evidence="6">
    <location>
        <begin position="3"/>
        <end position="119"/>
    </location>
</feature>
<dbReference type="Gene3D" id="3.40.50.2300">
    <property type="match status" value="1"/>
</dbReference>
<keyword evidence="1" id="KW-0805">Transcription regulation</keyword>
<dbReference type="InterPro" id="IPR009057">
    <property type="entry name" value="Homeodomain-like_sf"/>
</dbReference>
<dbReference type="SUPFAM" id="SSF46689">
    <property type="entry name" value="Homeodomain-like"/>
    <property type="match status" value="2"/>
</dbReference>
<evidence type="ECO:0000259" key="5">
    <source>
        <dbReference type="PROSITE" id="PS01124"/>
    </source>
</evidence>
<dbReference type="Pfam" id="PF17853">
    <property type="entry name" value="GGDEF_2"/>
    <property type="match status" value="1"/>
</dbReference>
<evidence type="ECO:0000259" key="6">
    <source>
        <dbReference type="PROSITE" id="PS50110"/>
    </source>
</evidence>
<dbReference type="Proteomes" id="UP001444625">
    <property type="component" value="Unassembled WGS sequence"/>
</dbReference>
<dbReference type="Gene3D" id="1.10.10.60">
    <property type="entry name" value="Homeodomain-like"/>
    <property type="match status" value="2"/>
</dbReference>
<reference evidence="7 8" key="1">
    <citation type="submission" date="2024-05" db="EMBL/GenBank/DDBJ databases">
        <authorList>
            <person name="Haq I."/>
            <person name="Ullah Z."/>
            <person name="Ahmad R."/>
            <person name="Li M."/>
            <person name="Tong Y."/>
        </authorList>
    </citation>
    <scope>NUCLEOTIDE SEQUENCE [LARGE SCALE GENOMIC DNA]</scope>
    <source>
        <strain evidence="7 8">16A2E</strain>
    </source>
</reference>
<gene>
    <name evidence="7" type="ORF">ABC228_11960</name>
</gene>